<organism evidence="1">
    <name type="scientific">marine sediment metagenome</name>
    <dbReference type="NCBI Taxonomy" id="412755"/>
    <lineage>
        <taxon>unclassified sequences</taxon>
        <taxon>metagenomes</taxon>
        <taxon>ecological metagenomes</taxon>
    </lineage>
</organism>
<gene>
    <name evidence="1" type="ORF">LCGC14_2635990</name>
</gene>
<evidence type="ECO:0000313" key="1">
    <source>
        <dbReference type="EMBL" id="KKK99111.1"/>
    </source>
</evidence>
<comment type="caution">
    <text evidence="1">The sequence shown here is derived from an EMBL/GenBank/DDBJ whole genome shotgun (WGS) entry which is preliminary data.</text>
</comment>
<sequence>ELLAPAIYVMAGLTAFTVGQRILHVRRELAAKELSLDA</sequence>
<protein>
    <submittedName>
        <fullName evidence="1">Uncharacterized protein</fullName>
    </submittedName>
</protein>
<name>A0A0F9CR86_9ZZZZ</name>
<reference evidence="1" key="1">
    <citation type="journal article" date="2015" name="Nature">
        <title>Complex archaea that bridge the gap between prokaryotes and eukaryotes.</title>
        <authorList>
            <person name="Spang A."/>
            <person name="Saw J.H."/>
            <person name="Jorgensen S.L."/>
            <person name="Zaremba-Niedzwiedzka K."/>
            <person name="Martijn J."/>
            <person name="Lind A.E."/>
            <person name="van Eijk R."/>
            <person name="Schleper C."/>
            <person name="Guy L."/>
            <person name="Ettema T.J."/>
        </authorList>
    </citation>
    <scope>NUCLEOTIDE SEQUENCE</scope>
</reference>
<dbReference type="EMBL" id="LAZR01045335">
    <property type="protein sequence ID" value="KKK99111.1"/>
    <property type="molecule type" value="Genomic_DNA"/>
</dbReference>
<dbReference type="AlphaFoldDB" id="A0A0F9CR86"/>
<feature type="non-terminal residue" evidence="1">
    <location>
        <position position="1"/>
    </location>
</feature>
<proteinExistence type="predicted"/>
<accession>A0A0F9CR86</accession>